<comment type="caution">
    <text evidence="2">The sequence shown here is derived from an EMBL/GenBank/DDBJ whole genome shotgun (WGS) entry which is preliminary data.</text>
</comment>
<dbReference type="EMBL" id="QDGZ01000002">
    <property type="protein sequence ID" value="PVG83722.1"/>
    <property type="molecule type" value="Genomic_DNA"/>
</dbReference>
<proteinExistence type="predicted"/>
<name>A0A2T8FDD4_9ACTN</name>
<evidence type="ECO:0000313" key="2">
    <source>
        <dbReference type="EMBL" id="PVG83722.1"/>
    </source>
</evidence>
<feature type="region of interest" description="Disordered" evidence="1">
    <location>
        <begin position="64"/>
        <end position="95"/>
    </location>
</feature>
<feature type="compositionally biased region" description="Low complexity" evidence="1">
    <location>
        <begin position="71"/>
        <end position="87"/>
    </location>
</feature>
<evidence type="ECO:0000256" key="1">
    <source>
        <dbReference type="SAM" id="MobiDB-lite"/>
    </source>
</evidence>
<gene>
    <name evidence="2" type="ORF">DDE18_05225</name>
</gene>
<dbReference type="AlphaFoldDB" id="A0A2T8FDD4"/>
<reference evidence="2 3" key="1">
    <citation type="submission" date="2018-04" db="EMBL/GenBank/DDBJ databases">
        <title>Genome of Nocardioides gansuensis WSJ-1.</title>
        <authorList>
            <person name="Wu S."/>
            <person name="Wang G."/>
        </authorList>
    </citation>
    <scope>NUCLEOTIDE SEQUENCE [LARGE SCALE GENOMIC DNA]</scope>
    <source>
        <strain evidence="2 3">WSJ-1</strain>
    </source>
</reference>
<organism evidence="2 3">
    <name type="scientific">Nocardioides gansuensis</name>
    <dbReference type="NCBI Taxonomy" id="2138300"/>
    <lineage>
        <taxon>Bacteria</taxon>
        <taxon>Bacillati</taxon>
        <taxon>Actinomycetota</taxon>
        <taxon>Actinomycetes</taxon>
        <taxon>Propionibacteriales</taxon>
        <taxon>Nocardioidaceae</taxon>
        <taxon>Nocardioides</taxon>
    </lineage>
</organism>
<protein>
    <submittedName>
        <fullName evidence="2">Uncharacterized protein</fullName>
    </submittedName>
</protein>
<keyword evidence="3" id="KW-1185">Reference proteome</keyword>
<accession>A0A2T8FDD4</accession>
<dbReference type="OrthoDB" id="4774250at2"/>
<dbReference type="RefSeq" id="WP_116571195.1">
    <property type="nucleotide sequence ID" value="NZ_QDGZ01000002.1"/>
</dbReference>
<evidence type="ECO:0000313" key="3">
    <source>
        <dbReference type="Proteomes" id="UP000246018"/>
    </source>
</evidence>
<dbReference type="Proteomes" id="UP000246018">
    <property type="component" value="Unassembled WGS sequence"/>
</dbReference>
<sequence length="154" mass="15872">MRIPVVLSVVHVAIDADGVMRVDVDGVPREPGQNRTRGDLRAVIDEITSDLGVPVRVEVREADGSTYADIATPPEASVPAASEPSPTRSTASLAGAGFQPGEEVALAYVVVRQNADAEGNASINLPPALLTATRQGLVLLGLTSLTVAPVEAQA</sequence>